<evidence type="ECO:0000256" key="1">
    <source>
        <dbReference type="SAM" id="SignalP"/>
    </source>
</evidence>
<organism evidence="2 3">
    <name type="scientific">Trichinella patagoniensis</name>
    <dbReference type="NCBI Taxonomy" id="990121"/>
    <lineage>
        <taxon>Eukaryota</taxon>
        <taxon>Metazoa</taxon>
        <taxon>Ecdysozoa</taxon>
        <taxon>Nematoda</taxon>
        <taxon>Enoplea</taxon>
        <taxon>Dorylaimia</taxon>
        <taxon>Trichinellida</taxon>
        <taxon>Trichinellidae</taxon>
        <taxon>Trichinella</taxon>
    </lineage>
</organism>
<feature type="chain" id="PRO_5006874215" description="PiggyBac transposable element-derived protein domain-containing protein" evidence="1">
    <location>
        <begin position="25"/>
        <end position="93"/>
    </location>
</feature>
<comment type="caution">
    <text evidence="2">The sequence shown here is derived from an EMBL/GenBank/DDBJ whole genome shotgun (WGS) entry which is preliminary data.</text>
</comment>
<feature type="signal peptide" evidence="1">
    <location>
        <begin position="1"/>
        <end position="24"/>
    </location>
</feature>
<keyword evidence="3" id="KW-1185">Reference proteome</keyword>
<dbReference type="AlphaFoldDB" id="A0A0V1A592"/>
<dbReference type="Proteomes" id="UP000054783">
    <property type="component" value="Unassembled WGS sequence"/>
</dbReference>
<accession>A0A0V1A592</accession>
<evidence type="ECO:0000313" key="2">
    <source>
        <dbReference type="EMBL" id="KRY19965.1"/>
    </source>
</evidence>
<reference evidence="2 3" key="1">
    <citation type="submission" date="2015-01" db="EMBL/GenBank/DDBJ databases">
        <title>Evolution of Trichinella species and genotypes.</title>
        <authorList>
            <person name="Korhonen P.K."/>
            <person name="Edoardo P."/>
            <person name="Giuseppe L.R."/>
            <person name="Gasser R.B."/>
        </authorList>
    </citation>
    <scope>NUCLEOTIDE SEQUENCE [LARGE SCALE GENOMIC DNA]</scope>
    <source>
        <strain evidence="2">ISS2496</strain>
    </source>
</reference>
<gene>
    <name evidence="2" type="ORF">T12_6429</name>
</gene>
<proteinExistence type="predicted"/>
<dbReference type="EMBL" id="JYDQ01000030">
    <property type="protein sequence ID" value="KRY19965.1"/>
    <property type="molecule type" value="Genomic_DNA"/>
</dbReference>
<keyword evidence="1" id="KW-0732">Signal</keyword>
<evidence type="ECO:0008006" key="4">
    <source>
        <dbReference type="Google" id="ProtNLM"/>
    </source>
</evidence>
<name>A0A0V1A592_9BILA</name>
<sequence length="93" mass="10417">MGIHQMPPSHSIDICAIFWLGILGHHLSIIRSQGVKSNKRIKQDVNTLEHYNLPAKSFAARGHYLQNNLHYSNGACQITPIADVNNLTNNEKT</sequence>
<protein>
    <recommendedName>
        <fullName evidence="4">PiggyBac transposable element-derived protein domain-containing protein</fullName>
    </recommendedName>
</protein>
<evidence type="ECO:0000313" key="3">
    <source>
        <dbReference type="Proteomes" id="UP000054783"/>
    </source>
</evidence>